<proteinExistence type="predicted"/>
<dbReference type="EMBL" id="GBXM01021292">
    <property type="protein sequence ID" value="JAH87285.1"/>
    <property type="molecule type" value="Transcribed_RNA"/>
</dbReference>
<evidence type="ECO:0000313" key="1">
    <source>
        <dbReference type="EMBL" id="JAH87285.1"/>
    </source>
</evidence>
<reference evidence="1" key="1">
    <citation type="submission" date="2014-11" db="EMBL/GenBank/DDBJ databases">
        <authorList>
            <person name="Amaro Gonzalez C."/>
        </authorList>
    </citation>
    <scope>NUCLEOTIDE SEQUENCE</scope>
</reference>
<name>A0A0E9WCL4_ANGAN</name>
<organism evidence="1">
    <name type="scientific">Anguilla anguilla</name>
    <name type="common">European freshwater eel</name>
    <name type="synonym">Muraena anguilla</name>
    <dbReference type="NCBI Taxonomy" id="7936"/>
    <lineage>
        <taxon>Eukaryota</taxon>
        <taxon>Metazoa</taxon>
        <taxon>Chordata</taxon>
        <taxon>Craniata</taxon>
        <taxon>Vertebrata</taxon>
        <taxon>Euteleostomi</taxon>
        <taxon>Actinopterygii</taxon>
        <taxon>Neopterygii</taxon>
        <taxon>Teleostei</taxon>
        <taxon>Anguilliformes</taxon>
        <taxon>Anguillidae</taxon>
        <taxon>Anguilla</taxon>
    </lineage>
</organism>
<accession>A0A0E9WCL4</accession>
<protein>
    <submittedName>
        <fullName evidence="1">Uncharacterized protein</fullName>
    </submittedName>
</protein>
<sequence>MKKYSHTSYGCTASLPCESFRALQD</sequence>
<dbReference type="AlphaFoldDB" id="A0A0E9WCL4"/>
<reference evidence="1" key="2">
    <citation type="journal article" date="2015" name="Fish Shellfish Immunol.">
        <title>Early steps in the European eel (Anguilla anguilla)-Vibrio vulnificus interaction in the gills: Role of the RtxA13 toxin.</title>
        <authorList>
            <person name="Callol A."/>
            <person name="Pajuelo D."/>
            <person name="Ebbesson L."/>
            <person name="Teles M."/>
            <person name="MacKenzie S."/>
            <person name="Amaro C."/>
        </authorList>
    </citation>
    <scope>NUCLEOTIDE SEQUENCE</scope>
</reference>